<dbReference type="PROSITE" id="PS51278">
    <property type="entry name" value="GATASE_TYPE_2"/>
    <property type="match status" value="1"/>
</dbReference>
<sequence>MCGIHAAISSSPDSVISSELIQCLANRGPDHTGTVQTQVVGRGKDQSARFLTFTSTVLSLRGDHVAKQPLVDAASGSVLCWNGEAWGIRGEPVHGNDGEAVLALLTEVSRGAAASDAILDALRAVEGPFAFIYFDKPTKRVYYGRDRLGRRSLLVKAGLPFVLSSVADTPVDGWTEVEADGCYVLALDESESLTEMVPTRHDWAHDPSLVSSIGLFNTEIPQEPFRLGLDSRPVQMLQQHLEESLRLRVLDVPLPPRASDTDARVAVLFSGGLDCSVLARLSHDLVPPEQSLDLINVAFENPRIGAQHPNCSRDDLYEKCPDRMTGRSAFAELTKTCPDRGWRFVSVNVPYTETLEKRPEIVRLIHPHNTEMDLSIGCALYFAARGCGVGETLSKPEGHSYSTTARVLLSGLGADELFGGYVRHATAYSRRGYSGVVEELKLDVGRLGKRNLGRDDRVMTHWGREVRFPYLDERFVKWAIESPVWEKCDFENRDGQAGVDAEKRVLRLLARSWGMASVSQEKKRAIQFGARTAKMESGKVKGTTLISG</sequence>
<dbReference type="SUPFAM" id="SSF56235">
    <property type="entry name" value="N-terminal nucleophile aminohydrolases (Ntn hydrolases)"/>
    <property type="match status" value="1"/>
</dbReference>
<dbReference type="OrthoDB" id="10252281at2759"/>
<keyword evidence="2" id="KW-0061">Asparagine biosynthesis</keyword>
<proteinExistence type="predicted"/>
<dbReference type="SUPFAM" id="SSF52402">
    <property type="entry name" value="Adenine nucleotide alpha hydrolases-like"/>
    <property type="match status" value="1"/>
</dbReference>
<dbReference type="CDD" id="cd01991">
    <property type="entry name" value="Asn_synthase_B_C"/>
    <property type="match status" value="1"/>
</dbReference>
<reference evidence="5" key="1">
    <citation type="journal article" date="2021" name="Nat. Commun.">
        <title>Genetic determinants of endophytism in the Arabidopsis root mycobiome.</title>
        <authorList>
            <person name="Mesny F."/>
            <person name="Miyauchi S."/>
            <person name="Thiergart T."/>
            <person name="Pickel B."/>
            <person name="Atanasova L."/>
            <person name="Karlsson M."/>
            <person name="Huettel B."/>
            <person name="Barry K.W."/>
            <person name="Haridas S."/>
            <person name="Chen C."/>
            <person name="Bauer D."/>
            <person name="Andreopoulos W."/>
            <person name="Pangilinan J."/>
            <person name="LaButti K."/>
            <person name="Riley R."/>
            <person name="Lipzen A."/>
            <person name="Clum A."/>
            <person name="Drula E."/>
            <person name="Henrissat B."/>
            <person name="Kohler A."/>
            <person name="Grigoriev I.V."/>
            <person name="Martin F.M."/>
            <person name="Hacquard S."/>
        </authorList>
    </citation>
    <scope>NUCLEOTIDE SEQUENCE</scope>
    <source>
        <strain evidence="5">MPI-CAGE-AT-0021</strain>
    </source>
</reference>
<evidence type="ECO:0000256" key="2">
    <source>
        <dbReference type="ARBA" id="ARBA00022888"/>
    </source>
</evidence>
<evidence type="ECO:0000313" key="6">
    <source>
        <dbReference type="Proteomes" id="UP000717696"/>
    </source>
</evidence>
<dbReference type="InterPro" id="IPR029055">
    <property type="entry name" value="Ntn_hydrolases_N"/>
</dbReference>
<gene>
    <name evidence="5" type="ORF">B0J13DRAFT_30756</name>
</gene>
<dbReference type="InterPro" id="IPR017932">
    <property type="entry name" value="GATase_2_dom"/>
</dbReference>
<dbReference type="InterPro" id="IPR051857">
    <property type="entry name" value="Asn_synthetase_domain"/>
</dbReference>
<dbReference type="Gene3D" id="3.60.20.10">
    <property type="entry name" value="Glutamine Phosphoribosylpyrophosphate, subunit 1, domain 1"/>
    <property type="match status" value="1"/>
</dbReference>
<dbReference type="CDD" id="cd03766">
    <property type="entry name" value="Gn_AT_II_novel"/>
    <property type="match status" value="1"/>
</dbReference>
<dbReference type="Pfam" id="PF13537">
    <property type="entry name" value="GATase_7"/>
    <property type="match status" value="1"/>
</dbReference>
<keyword evidence="1" id="KW-0028">Amino-acid biosynthesis</keyword>
<dbReference type="EMBL" id="JAGMUU010000001">
    <property type="protein sequence ID" value="KAH7163150.1"/>
    <property type="molecule type" value="Genomic_DNA"/>
</dbReference>
<dbReference type="InterPro" id="IPR014729">
    <property type="entry name" value="Rossmann-like_a/b/a_fold"/>
</dbReference>
<dbReference type="PANTHER" id="PTHR45937:SF1">
    <property type="entry name" value="ASPARAGINE SYNTHETASE DOMAIN-CONTAINING PROTEIN 1"/>
    <property type="match status" value="1"/>
</dbReference>
<evidence type="ECO:0000259" key="4">
    <source>
        <dbReference type="PROSITE" id="PS51278"/>
    </source>
</evidence>
<name>A0A9P9JLJ0_9HYPO</name>
<feature type="domain" description="Glutamine amidotransferase type-2" evidence="4">
    <location>
        <begin position="2"/>
        <end position="198"/>
    </location>
</feature>
<dbReference type="Proteomes" id="UP000717696">
    <property type="component" value="Unassembled WGS sequence"/>
</dbReference>
<comment type="caution">
    <text evidence="5">The sequence shown here is derived from an EMBL/GenBank/DDBJ whole genome shotgun (WGS) entry which is preliminary data.</text>
</comment>
<evidence type="ECO:0000256" key="1">
    <source>
        <dbReference type="ARBA" id="ARBA00022605"/>
    </source>
</evidence>
<dbReference type="Gene3D" id="3.40.50.620">
    <property type="entry name" value="HUPs"/>
    <property type="match status" value="1"/>
</dbReference>
<dbReference type="GO" id="GO:0004066">
    <property type="term" value="F:asparagine synthase (glutamine-hydrolyzing) activity"/>
    <property type="evidence" value="ECO:0007669"/>
    <property type="project" value="InterPro"/>
</dbReference>
<dbReference type="InterPro" id="IPR001962">
    <property type="entry name" value="Asn_synthase"/>
</dbReference>
<dbReference type="GO" id="GO:0006529">
    <property type="term" value="P:asparagine biosynthetic process"/>
    <property type="evidence" value="ECO:0007669"/>
    <property type="project" value="UniProtKB-KW"/>
</dbReference>
<dbReference type="Pfam" id="PF00733">
    <property type="entry name" value="Asn_synthase"/>
    <property type="match status" value="1"/>
</dbReference>
<accession>A0A9P9JLJ0</accession>
<protein>
    <submittedName>
        <fullName evidence="5">Asparagine synthase-domain-containing protein</fullName>
    </submittedName>
</protein>
<keyword evidence="3" id="KW-0315">Glutamine amidotransferase</keyword>
<evidence type="ECO:0000256" key="3">
    <source>
        <dbReference type="ARBA" id="ARBA00022962"/>
    </source>
</evidence>
<dbReference type="AlphaFoldDB" id="A0A9P9JLJ0"/>
<dbReference type="PANTHER" id="PTHR45937">
    <property type="entry name" value="ASPARAGINE SYNTHETASE DOMAIN-CONTAINING PROTEIN 1"/>
    <property type="match status" value="1"/>
</dbReference>
<keyword evidence="6" id="KW-1185">Reference proteome</keyword>
<organism evidence="5 6">
    <name type="scientific">Dactylonectria estremocensis</name>
    <dbReference type="NCBI Taxonomy" id="1079267"/>
    <lineage>
        <taxon>Eukaryota</taxon>
        <taxon>Fungi</taxon>
        <taxon>Dikarya</taxon>
        <taxon>Ascomycota</taxon>
        <taxon>Pezizomycotina</taxon>
        <taxon>Sordariomycetes</taxon>
        <taxon>Hypocreomycetidae</taxon>
        <taxon>Hypocreales</taxon>
        <taxon>Nectriaceae</taxon>
        <taxon>Dactylonectria</taxon>
    </lineage>
</organism>
<evidence type="ECO:0000313" key="5">
    <source>
        <dbReference type="EMBL" id="KAH7163150.1"/>
    </source>
</evidence>